<organism evidence="1">
    <name type="scientific">Siphoviridae sp. ctoNj20</name>
    <dbReference type="NCBI Taxonomy" id="2826085"/>
    <lineage>
        <taxon>Viruses</taxon>
        <taxon>Duplodnaviria</taxon>
        <taxon>Heunggongvirae</taxon>
        <taxon>Uroviricota</taxon>
        <taxon>Caudoviricetes</taxon>
    </lineage>
</organism>
<keyword evidence="1" id="KW-0862">Zinc</keyword>
<sequence>MPTFTLNNGKIYECSFCGLASVGILYVDVLGMSLKEALETFSDSNNTKSMVYRGGEERVTYEGYTTIIGVEYAYNDTSAVRISLRRPYVGEEV</sequence>
<keyword evidence="1" id="KW-0479">Metal-binding</keyword>
<name>A0A8D9PDX6_9CAUD</name>
<keyword evidence="1" id="KW-0863">Zinc-finger</keyword>
<reference evidence="1" key="1">
    <citation type="journal article" date="2021" name="Proc. Natl. Acad. Sci. U.S.A.">
        <title>A Catalog of Tens of Thousands of Viruses from Human Metagenomes Reveals Hidden Associations with Chronic Diseases.</title>
        <authorList>
            <person name="Tisza M.J."/>
            <person name="Buck C.B."/>
        </authorList>
    </citation>
    <scope>NUCLEOTIDE SEQUENCE</scope>
    <source>
        <strain evidence="1">CtoNj20</strain>
    </source>
</reference>
<proteinExistence type="predicted"/>
<evidence type="ECO:0000313" key="1">
    <source>
        <dbReference type="EMBL" id="DAD55418.1"/>
    </source>
</evidence>
<protein>
    <submittedName>
        <fullName evidence="1">Zinc-finger double domain protein</fullName>
    </submittedName>
</protein>
<dbReference type="EMBL" id="BK014724">
    <property type="protein sequence ID" value="DAD55418.1"/>
    <property type="molecule type" value="Genomic_DNA"/>
</dbReference>
<accession>A0A8D9PDX6</accession>
<dbReference type="GO" id="GO:0008270">
    <property type="term" value="F:zinc ion binding"/>
    <property type="evidence" value="ECO:0007669"/>
    <property type="project" value="UniProtKB-KW"/>
</dbReference>